<keyword evidence="2" id="KW-1185">Reference proteome</keyword>
<protein>
    <submittedName>
        <fullName evidence="1">10601_t:CDS:1</fullName>
    </submittedName>
</protein>
<dbReference type="EMBL" id="CAJVPU010049093">
    <property type="protein sequence ID" value="CAG8756762.1"/>
    <property type="molecule type" value="Genomic_DNA"/>
</dbReference>
<dbReference type="Proteomes" id="UP000789702">
    <property type="component" value="Unassembled WGS sequence"/>
</dbReference>
<feature type="non-terminal residue" evidence="1">
    <location>
        <position position="1"/>
    </location>
</feature>
<accession>A0ACA9QM93</accession>
<comment type="caution">
    <text evidence="1">The sequence shown here is derived from an EMBL/GenBank/DDBJ whole genome shotgun (WGS) entry which is preliminary data.</text>
</comment>
<proteinExistence type="predicted"/>
<name>A0ACA9QM93_9GLOM</name>
<reference evidence="1" key="1">
    <citation type="submission" date="2021-06" db="EMBL/GenBank/DDBJ databases">
        <authorList>
            <person name="Kallberg Y."/>
            <person name="Tangrot J."/>
            <person name="Rosling A."/>
        </authorList>
    </citation>
    <scope>NUCLEOTIDE SEQUENCE</scope>
    <source>
        <strain evidence="1">IL203A</strain>
    </source>
</reference>
<evidence type="ECO:0000313" key="1">
    <source>
        <dbReference type="EMBL" id="CAG8756762.1"/>
    </source>
</evidence>
<gene>
    <name evidence="1" type="ORF">DHETER_LOCUS15001</name>
</gene>
<sequence length="57" mass="6630">AQFRDDWHLMFNNARTFNEEASTVYNDAEKLQEVFDETFEELCPGGQIPQSGDEMDI</sequence>
<evidence type="ECO:0000313" key="2">
    <source>
        <dbReference type="Proteomes" id="UP000789702"/>
    </source>
</evidence>
<organism evidence="1 2">
    <name type="scientific">Dentiscutata heterogama</name>
    <dbReference type="NCBI Taxonomy" id="1316150"/>
    <lineage>
        <taxon>Eukaryota</taxon>
        <taxon>Fungi</taxon>
        <taxon>Fungi incertae sedis</taxon>
        <taxon>Mucoromycota</taxon>
        <taxon>Glomeromycotina</taxon>
        <taxon>Glomeromycetes</taxon>
        <taxon>Diversisporales</taxon>
        <taxon>Gigasporaceae</taxon>
        <taxon>Dentiscutata</taxon>
    </lineage>
</organism>